<keyword evidence="1" id="KW-0732">Signal</keyword>
<protein>
    <recommendedName>
        <fullName evidence="4">DUF2690 domain-containing protein</fullName>
    </recommendedName>
</protein>
<evidence type="ECO:0000313" key="2">
    <source>
        <dbReference type="EMBL" id="GIH09322.1"/>
    </source>
</evidence>
<gene>
    <name evidence="2" type="ORF">Rhe02_73890</name>
</gene>
<dbReference type="EMBL" id="BONY01000065">
    <property type="protein sequence ID" value="GIH09322.1"/>
    <property type="molecule type" value="Genomic_DNA"/>
</dbReference>
<dbReference type="InterPro" id="IPR021224">
    <property type="entry name" value="DUF2690"/>
</dbReference>
<organism evidence="2 3">
    <name type="scientific">Rhizocola hellebori</name>
    <dbReference type="NCBI Taxonomy" id="1392758"/>
    <lineage>
        <taxon>Bacteria</taxon>
        <taxon>Bacillati</taxon>
        <taxon>Actinomycetota</taxon>
        <taxon>Actinomycetes</taxon>
        <taxon>Micromonosporales</taxon>
        <taxon>Micromonosporaceae</taxon>
        <taxon>Rhizocola</taxon>
    </lineage>
</organism>
<dbReference type="Proteomes" id="UP000612899">
    <property type="component" value="Unassembled WGS sequence"/>
</dbReference>
<evidence type="ECO:0000313" key="3">
    <source>
        <dbReference type="Proteomes" id="UP000612899"/>
    </source>
</evidence>
<sequence length="140" mass="14920">MVSLRRTAFRLFLITTTVLGSAAFTAGPANAGGCYGSSCNGRNPQGLCSADARTAKSVTTPYGVLVELRYSPSCRAAWGRILNAYTNDVVVVDSTDGRSYTATVRFGKDAFTLMVNDIDPLQAHACGGATSPDFRCTDWY</sequence>
<evidence type="ECO:0000256" key="1">
    <source>
        <dbReference type="SAM" id="SignalP"/>
    </source>
</evidence>
<accession>A0A8J3QGQ4</accession>
<feature type="chain" id="PRO_5035178518" description="DUF2690 domain-containing protein" evidence="1">
    <location>
        <begin position="32"/>
        <end position="140"/>
    </location>
</feature>
<dbReference type="Pfam" id="PF10901">
    <property type="entry name" value="DUF2690"/>
    <property type="match status" value="1"/>
</dbReference>
<reference evidence="2" key="1">
    <citation type="submission" date="2021-01" db="EMBL/GenBank/DDBJ databases">
        <title>Whole genome shotgun sequence of Rhizocola hellebori NBRC 109834.</title>
        <authorList>
            <person name="Komaki H."/>
            <person name="Tamura T."/>
        </authorList>
    </citation>
    <scope>NUCLEOTIDE SEQUENCE</scope>
    <source>
        <strain evidence="2">NBRC 109834</strain>
    </source>
</reference>
<proteinExistence type="predicted"/>
<dbReference type="AlphaFoldDB" id="A0A8J3QGQ4"/>
<comment type="caution">
    <text evidence="2">The sequence shown here is derived from an EMBL/GenBank/DDBJ whole genome shotgun (WGS) entry which is preliminary data.</text>
</comment>
<feature type="signal peptide" evidence="1">
    <location>
        <begin position="1"/>
        <end position="31"/>
    </location>
</feature>
<evidence type="ECO:0008006" key="4">
    <source>
        <dbReference type="Google" id="ProtNLM"/>
    </source>
</evidence>
<name>A0A8J3QGQ4_9ACTN</name>
<keyword evidence="3" id="KW-1185">Reference proteome</keyword>